<dbReference type="Proteomes" id="UP000032250">
    <property type="component" value="Unassembled WGS sequence"/>
</dbReference>
<name>A0A0D1BY49_CLOBO</name>
<accession>A0A0D1BY49</accession>
<reference evidence="1 2" key="1">
    <citation type="submission" date="2014-06" db="EMBL/GenBank/DDBJ databases">
        <title>Genome characterization of distinct group I Clostridium botulinum lineages.</title>
        <authorList>
            <person name="Giordani F."/>
            <person name="Anselmo A."/>
            <person name="Fillo S."/>
            <person name="Palozzi A.M."/>
            <person name="Fortunato A."/>
            <person name="Gentile B."/>
            <person name="Ciammaruconi A."/>
            <person name="Anniballi F."/>
            <person name="De Medici D."/>
            <person name="Lista F."/>
        </authorList>
    </citation>
    <scope>NUCLEOTIDE SEQUENCE [LARGE SCALE GENOMIC DNA]</scope>
    <source>
        <strain evidence="1 2">B2 450</strain>
    </source>
</reference>
<evidence type="ECO:0000313" key="1">
    <source>
        <dbReference type="EMBL" id="KIS24867.1"/>
    </source>
</evidence>
<evidence type="ECO:0000313" key="2">
    <source>
        <dbReference type="Proteomes" id="UP000032250"/>
    </source>
</evidence>
<dbReference type="EMBL" id="JXSU01000007">
    <property type="protein sequence ID" value="KIS24867.1"/>
    <property type="molecule type" value="Genomic_DNA"/>
</dbReference>
<dbReference type="Pfam" id="PF12686">
    <property type="entry name" value="DUF3800"/>
    <property type="match status" value="1"/>
</dbReference>
<dbReference type="PATRIC" id="fig|1379739.3.peg.3443"/>
<dbReference type="RefSeq" id="WP_043032311.1">
    <property type="nucleotide sequence ID" value="NZ_JXSU01000007.1"/>
</dbReference>
<evidence type="ECO:0008006" key="3">
    <source>
        <dbReference type="Google" id="ProtNLM"/>
    </source>
</evidence>
<organism evidence="1 2">
    <name type="scientific">Clostridium botulinum B2 450</name>
    <dbReference type="NCBI Taxonomy" id="1379739"/>
    <lineage>
        <taxon>Bacteria</taxon>
        <taxon>Bacillati</taxon>
        <taxon>Bacillota</taxon>
        <taxon>Clostridia</taxon>
        <taxon>Eubacteriales</taxon>
        <taxon>Clostridiaceae</taxon>
        <taxon>Clostridium</taxon>
    </lineage>
</organism>
<comment type="caution">
    <text evidence="1">The sequence shown here is derived from an EMBL/GenBank/DDBJ whole genome shotgun (WGS) entry which is preliminary data.</text>
</comment>
<protein>
    <recommendedName>
        <fullName evidence="3">DUF3800 domain-containing protein</fullName>
    </recommendedName>
</protein>
<sequence length="238" mass="28439">MINIYCDESCHLEFTDKNKNNQVSMVLGGISCPKEEVKKVSDELREIKNRHGIWKFNEVKWTKVSDNKINFYKEVVNYFFNNQNLRFRTIVFQDKNKFNYEKYDHNDIYYIMYFYLLREMINVKKINNIYIDKKDTRGGRKVKDLRECLCNEKLDFDFKLINNIQIINSSDSELMQLVDILIGAVGYANRGYMGETLNSTAKLDLVEFIKCKTGYSLLKTTLRQEDKFNIFIWHPMKE</sequence>
<dbReference type="AlphaFoldDB" id="A0A0D1BY49"/>
<dbReference type="InterPro" id="IPR024524">
    <property type="entry name" value="DUF3800"/>
</dbReference>
<proteinExistence type="predicted"/>
<dbReference type="OrthoDB" id="9799211at2"/>
<dbReference type="HOGENOM" id="CLU_096362_0_0_9"/>
<gene>
    <name evidence="1" type="ORF">N495_15245</name>
</gene>